<keyword evidence="2" id="KW-0560">Oxidoreductase</keyword>
<keyword evidence="5" id="KW-1185">Reference proteome</keyword>
<dbReference type="PANTHER" id="PTHR43115:SF4">
    <property type="entry name" value="DEHYDROGENASE_REDUCTASE SDR FAMILY MEMBER 11"/>
    <property type="match status" value="1"/>
</dbReference>
<dbReference type="GO" id="GO:0016616">
    <property type="term" value="F:oxidoreductase activity, acting on the CH-OH group of donors, NAD or NADP as acceptor"/>
    <property type="evidence" value="ECO:0007669"/>
    <property type="project" value="UniProtKB-ARBA"/>
</dbReference>
<name>A0A3A9A6S3_9FIRM</name>
<sequence>MNTIIDKVVVILGASSGIGEATVRLLAGKGAKLVIASRREEKLRELADSLEGCSIAYKTADVASYEEVKAVIDMAVELHGRVDVLYNNAGIMPTAPLIEGRRNEWRQLLDTNVMGVLNGISAVLPVMVEQQSGHIIATDSVLGHHVYENSTVYCGTKFAVRAIMEGLRQEHRMDNIKSTIISPGNVATDLYKSIQSESARQAELDFRKTIDPLTAEDIATAVAYAIETPDRMSVSEIMIRPTKQGI</sequence>
<dbReference type="Gene3D" id="3.40.50.720">
    <property type="entry name" value="NAD(P)-binding Rossmann-like Domain"/>
    <property type="match status" value="1"/>
</dbReference>
<dbReference type="Proteomes" id="UP000280696">
    <property type="component" value="Unassembled WGS sequence"/>
</dbReference>
<dbReference type="InterPro" id="IPR036291">
    <property type="entry name" value="NAD(P)-bd_dom_sf"/>
</dbReference>
<evidence type="ECO:0000256" key="3">
    <source>
        <dbReference type="RuleBase" id="RU000363"/>
    </source>
</evidence>
<organism evidence="4 5">
    <name type="scientific">Parablautia intestinalis</name>
    <dbReference type="NCBI Taxonomy" id="2320100"/>
    <lineage>
        <taxon>Bacteria</taxon>
        <taxon>Bacillati</taxon>
        <taxon>Bacillota</taxon>
        <taxon>Clostridia</taxon>
        <taxon>Lachnospirales</taxon>
        <taxon>Lachnospiraceae</taxon>
        <taxon>Parablautia</taxon>
    </lineage>
</organism>
<dbReference type="FunFam" id="3.40.50.720:FF:000047">
    <property type="entry name" value="NADP-dependent L-serine/L-allo-threonine dehydrogenase"/>
    <property type="match status" value="1"/>
</dbReference>
<evidence type="ECO:0000313" key="4">
    <source>
        <dbReference type="EMBL" id="RKI86968.1"/>
    </source>
</evidence>
<dbReference type="Pfam" id="PF00106">
    <property type="entry name" value="adh_short"/>
    <property type="match status" value="1"/>
</dbReference>
<evidence type="ECO:0000256" key="2">
    <source>
        <dbReference type="ARBA" id="ARBA00023002"/>
    </source>
</evidence>
<dbReference type="PROSITE" id="PS00061">
    <property type="entry name" value="ADH_SHORT"/>
    <property type="match status" value="1"/>
</dbReference>
<comment type="caution">
    <text evidence="4">The sequence shown here is derived from an EMBL/GenBank/DDBJ whole genome shotgun (WGS) entry which is preliminary data.</text>
</comment>
<dbReference type="InterPro" id="IPR002347">
    <property type="entry name" value="SDR_fam"/>
</dbReference>
<comment type="similarity">
    <text evidence="1 3">Belongs to the short-chain dehydrogenases/reductases (SDR) family.</text>
</comment>
<evidence type="ECO:0000313" key="5">
    <source>
        <dbReference type="Proteomes" id="UP000280696"/>
    </source>
</evidence>
<dbReference type="PRINTS" id="PR00080">
    <property type="entry name" value="SDRFAMILY"/>
</dbReference>
<protein>
    <submittedName>
        <fullName evidence="4">SDR family oxidoreductase</fullName>
    </submittedName>
</protein>
<dbReference type="InterPro" id="IPR020904">
    <property type="entry name" value="Sc_DH/Rdtase_CS"/>
</dbReference>
<evidence type="ECO:0000256" key="1">
    <source>
        <dbReference type="ARBA" id="ARBA00006484"/>
    </source>
</evidence>
<dbReference type="SUPFAM" id="SSF51735">
    <property type="entry name" value="NAD(P)-binding Rossmann-fold domains"/>
    <property type="match status" value="1"/>
</dbReference>
<dbReference type="RefSeq" id="WP_120472390.1">
    <property type="nucleotide sequence ID" value="NZ_RAYQ01000051.1"/>
</dbReference>
<gene>
    <name evidence="4" type="ORF">D7V94_21915</name>
</gene>
<dbReference type="EMBL" id="RAYQ01000051">
    <property type="protein sequence ID" value="RKI86968.1"/>
    <property type="molecule type" value="Genomic_DNA"/>
</dbReference>
<dbReference type="PANTHER" id="PTHR43115">
    <property type="entry name" value="DEHYDROGENASE/REDUCTASE SDR FAMILY MEMBER 11"/>
    <property type="match status" value="1"/>
</dbReference>
<reference evidence="4 5" key="1">
    <citation type="submission" date="2018-09" db="EMBL/GenBank/DDBJ databases">
        <title>Murine metabolic-syndrome-specific gut microbial biobank.</title>
        <authorList>
            <person name="Liu C."/>
        </authorList>
    </citation>
    <scope>NUCLEOTIDE SEQUENCE [LARGE SCALE GENOMIC DNA]</scope>
    <source>
        <strain evidence="4 5">0.1xD8-82</strain>
    </source>
</reference>
<proteinExistence type="inferred from homology"/>
<dbReference type="AlphaFoldDB" id="A0A3A9A6S3"/>
<dbReference type="OrthoDB" id="9775296at2"/>
<accession>A0A3A9A6S3</accession>
<dbReference type="PRINTS" id="PR00081">
    <property type="entry name" value="GDHRDH"/>
</dbReference>